<dbReference type="EMBL" id="CP144693">
    <property type="protein sequence ID" value="WVY99360.1"/>
    <property type="molecule type" value="Genomic_DNA"/>
</dbReference>
<protein>
    <submittedName>
        <fullName evidence="1">Uncharacterized protein</fullName>
    </submittedName>
</protein>
<dbReference type="AlphaFoldDB" id="A0AAQ3MZ58"/>
<sequence length="109" mass="12759">MKKTTPAPTKSIATEKQRTKYFHPVKMEGKEPSEHVDNSLYLVVYPSQCQYHHKIKFQRCPHEHHLLIRSFLLQIFIFLSKALDKTADIKISPFIQLFSSKFSIPSIPF</sequence>
<reference evidence="1 2" key="1">
    <citation type="journal article" date="2023" name="Life. Sci Alliance">
        <title>Evolutionary insights into 3D genome organization and epigenetic landscape of Vigna mungo.</title>
        <authorList>
            <person name="Junaid A."/>
            <person name="Singh B."/>
            <person name="Bhatia S."/>
        </authorList>
    </citation>
    <scope>NUCLEOTIDE SEQUENCE [LARGE SCALE GENOMIC DNA]</scope>
    <source>
        <strain evidence="1">Urdbean</strain>
    </source>
</reference>
<dbReference type="Proteomes" id="UP001374535">
    <property type="component" value="Chromosome 8"/>
</dbReference>
<evidence type="ECO:0000313" key="1">
    <source>
        <dbReference type="EMBL" id="WVY99360.1"/>
    </source>
</evidence>
<name>A0AAQ3MZ58_VIGMU</name>
<proteinExistence type="predicted"/>
<organism evidence="1 2">
    <name type="scientific">Vigna mungo</name>
    <name type="common">Black gram</name>
    <name type="synonym">Phaseolus mungo</name>
    <dbReference type="NCBI Taxonomy" id="3915"/>
    <lineage>
        <taxon>Eukaryota</taxon>
        <taxon>Viridiplantae</taxon>
        <taxon>Streptophyta</taxon>
        <taxon>Embryophyta</taxon>
        <taxon>Tracheophyta</taxon>
        <taxon>Spermatophyta</taxon>
        <taxon>Magnoliopsida</taxon>
        <taxon>eudicotyledons</taxon>
        <taxon>Gunneridae</taxon>
        <taxon>Pentapetalae</taxon>
        <taxon>rosids</taxon>
        <taxon>fabids</taxon>
        <taxon>Fabales</taxon>
        <taxon>Fabaceae</taxon>
        <taxon>Papilionoideae</taxon>
        <taxon>50 kb inversion clade</taxon>
        <taxon>NPAAA clade</taxon>
        <taxon>indigoferoid/millettioid clade</taxon>
        <taxon>Phaseoleae</taxon>
        <taxon>Vigna</taxon>
    </lineage>
</organism>
<keyword evidence="2" id="KW-1185">Reference proteome</keyword>
<accession>A0AAQ3MZ58</accession>
<gene>
    <name evidence="1" type="ORF">V8G54_025430</name>
</gene>
<evidence type="ECO:0000313" key="2">
    <source>
        <dbReference type="Proteomes" id="UP001374535"/>
    </source>
</evidence>